<dbReference type="InterPro" id="IPR001849">
    <property type="entry name" value="PH_domain"/>
</dbReference>
<comment type="caution">
    <text evidence="6">The sequence shown here is derived from an EMBL/GenBank/DDBJ whole genome shotgun (WGS) entry which is preliminary data.</text>
</comment>
<dbReference type="FunFam" id="2.30.29.30:FF:000535">
    <property type="entry name" value="Tyrosine-protein kinase"/>
    <property type="match status" value="1"/>
</dbReference>
<sequence>MALLTEKTVKEGYMVKRSQNKKVYTLVNYKRRWFVLTKRFLIYYDTDNEQKRKEKGRVDLSAVHSIEAAVLSATPEEIGIQGDFYPFQLGYVSDDYYILYLVALNDPERTDWIQTLRRACSNNLNLRTTFHPGNWTGKKWTCCQRTSKTSDGCKLCSNWTQEEDGDKENTNSEWKCRHYRDLVRFPLIAGFPGKA</sequence>
<keyword evidence="7" id="KW-1185">Reference proteome</keyword>
<evidence type="ECO:0000256" key="2">
    <source>
        <dbReference type="ARBA" id="ARBA00022771"/>
    </source>
</evidence>
<dbReference type="PROSITE" id="PS51113">
    <property type="entry name" value="ZF_BTK"/>
    <property type="match status" value="1"/>
</dbReference>
<protein>
    <recommendedName>
        <fullName evidence="5">PH domain-containing protein</fullName>
    </recommendedName>
</protein>
<evidence type="ECO:0000313" key="6">
    <source>
        <dbReference type="EMBL" id="KAJ3657749.1"/>
    </source>
</evidence>
<dbReference type="PANTHER" id="PTHR14336">
    <property type="entry name" value="TANDEM PH DOMAIN CONTAINING PROTEIN"/>
    <property type="match status" value="1"/>
</dbReference>
<keyword evidence="2 4" id="KW-0863">Zinc-finger</keyword>
<dbReference type="Gene3D" id="2.30.29.30">
    <property type="entry name" value="Pleckstrin-homology domain (PH domain)/Phosphotyrosine-binding domain (PTB)"/>
    <property type="match status" value="1"/>
</dbReference>
<dbReference type="EMBL" id="JALNTZ010000003">
    <property type="protein sequence ID" value="KAJ3657749.1"/>
    <property type="molecule type" value="Genomic_DNA"/>
</dbReference>
<dbReference type="GO" id="GO:0035556">
    <property type="term" value="P:intracellular signal transduction"/>
    <property type="evidence" value="ECO:0007669"/>
    <property type="project" value="InterPro"/>
</dbReference>
<dbReference type="AlphaFoldDB" id="A0AA38IQU7"/>
<dbReference type="SMART" id="SM00233">
    <property type="entry name" value="PH"/>
    <property type="match status" value="1"/>
</dbReference>
<keyword evidence="1" id="KW-0479">Metal-binding</keyword>
<gene>
    <name evidence="6" type="ORF">Zmor_009532</name>
</gene>
<dbReference type="SUPFAM" id="SSF50729">
    <property type="entry name" value="PH domain-like"/>
    <property type="match status" value="1"/>
</dbReference>
<dbReference type="Pfam" id="PF00779">
    <property type="entry name" value="BTK"/>
    <property type="match status" value="1"/>
</dbReference>
<feature type="domain" description="PH" evidence="5">
    <location>
        <begin position="7"/>
        <end position="121"/>
    </location>
</feature>
<dbReference type="Pfam" id="PF00169">
    <property type="entry name" value="PH"/>
    <property type="match status" value="1"/>
</dbReference>
<dbReference type="GO" id="GO:0008270">
    <property type="term" value="F:zinc ion binding"/>
    <property type="evidence" value="ECO:0007669"/>
    <property type="project" value="UniProtKB-KW"/>
</dbReference>
<evidence type="ECO:0000256" key="3">
    <source>
        <dbReference type="ARBA" id="ARBA00022833"/>
    </source>
</evidence>
<dbReference type="PROSITE" id="PS50003">
    <property type="entry name" value="PH_DOMAIN"/>
    <property type="match status" value="1"/>
</dbReference>
<dbReference type="InterPro" id="IPR001562">
    <property type="entry name" value="Znf_Btk_motif"/>
</dbReference>
<evidence type="ECO:0000256" key="4">
    <source>
        <dbReference type="PROSITE-ProRule" id="PRU00432"/>
    </source>
</evidence>
<dbReference type="SMART" id="SM00107">
    <property type="entry name" value="BTK"/>
    <property type="match status" value="1"/>
</dbReference>
<name>A0AA38IQU7_9CUCU</name>
<evidence type="ECO:0000259" key="5">
    <source>
        <dbReference type="PROSITE" id="PS50003"/>
    </source>
</evidence>
<dbReference type="Proteomes" id="UP001168821">
    <property type="component" value="Unassembled WGS sequence"/>
</dbReference>
<dbReference type="PANTHER" id="PTHR14336:SF15">
    <property type="entry name" value="DUAL ADAPTER FOR PHOSPHOTYROSINE AND 3-PHOSPHOTYROSINE AND 3-PHOSPHOINOSITIDE"/>
    <property type="match status" value="1"/>
</dbReference>
<dbReference type="CDD" id="cd01238">
    <property type="entry name" value="PH_Btk"/>
    <property type="match status" value="1"/>
</dbReference>
<evidence type="ECO:0000256" key="1">
    <source>
        <dbReference type="ARBA" id="ARBA00022723"/>
    </source>
</evidence>
<dbReference type="InterPro" id="IPR051707">
    <property type="entry name" value="PI-Interact_SigTrans_Reg"/>
</dbReference>
<reference evidence="6" key="1">
    <citation type="journal article" date="2023" name="G3 (Bethesda)">
        <title>Whole genome assemblies of Zophobas morio and Tenebrio molitor.</title>
        <authorList>
            <person name="Kaur S."/>
            <person name="Stinson S.A."/>
            <person name="diCenzo G.C."/>
        </authorList>
    </citation>
    <scope>NUCLEOTIDE SEQUENCE</scope>
    <source>
        <strain evidence="6">QUZm001</strain>
    </source>
</reference>
<keyword evidence="3" id="KW-0862">Zinc</keyword>
<proteinExistence type="predicted"/>
<organism evidence="6 7">
    <name type="scientific">Zophobas morio</name>
    <dbReference type="NCBI Taxonomy" id="2755281"/>
    <lineage>
        <taxon>Eukaryota</taxon>
        <taxon>Metazoa</taxon>
        <taxon>Ecdysozoa</taxon>
        <taxon>Arthropoda</taxon>
        <taxon>Hexapoda</taxon>
        <taxon>Insecta</taxon>
        <taxon>Pterygota</taxon>
        <taxon>Neoptera</taxon>
        <taxon>Endopterygota</taxon>
        <taxon>Coleoptera</taxon>
        <taxon>Polyphaga</taxon>
        <taxon>Cucujiformia</taxon>
        <taxon>Tenebrionidae</taxon>
        <taxon>Zophobas</taxon>
    </lineage>
</organism>
<evidence type="ECO:0000313" key="7">
    <source>
        <dbReference type="Proteomes" id="UP001168821"/>
    </source>
</evidence>
<accession>A0AA38IQU7</accession>
<dbReference type="InterPro" id="IPR011993">
    <property type="entry name" value="PH-like_dom_sf"/>
</dbReference>